<keyword evidence="2" id="KW-0597">Phosphoprotein</keyword>
<protein>
    <submittedName>
        <fullName evidence="7">Rubicon autophagy regulator</fullName>
    </submittedName>
</protein>
<dbReference type="Ensembl" id="ENSGMOT00000064719.1">
    <property type="protein sequence ID" value="ENSGMOP00000064588.1"/>
    <property type="gene ID" value="ENSGMOG00000005778.2"/>
</dbReference>
<dbReference type="CDD" id="cd17686">
    <property type="entry name" value="RUN_RUBCN"/>
    <property type="match status" value="1"/>
</dbReference>
<dbReference type="GO" id="GO:0005769">
    <property type="term" value="C:early endosome"/>
    <property type="evidence" value="ECO:0007669"/>
    <property type="project" value="TreeGrafter"/>
</dbReference>
<feature type="domain" description="RUN" evidence="6">
    <location>
        <begin position="546"/>
        <end position="686"/>
    </location>
</feature>
<feature type="compositionally biased region" description="Polar residues" evidence="5">
    <location>
        <begin position="361"/>
        <end position="371"/>
    </location>
</feature>
<evidence type="ECO:0000313" key="7">
    <source>
        <dbReference type="Ensembl" id="ENSGMOP00000064588.1"/>
    </source>
</evidence>
<feature type="region of interest" description="Disordered" evidence="5">
    <location>
        <begin position="210"/>
        <end position="246"/>
    </location>
</feature>
<dbReference type="GO" id="GO:0006914">
    <property type="term" value="P:autophagy"/>
    <property type="evidence" value="ECO:0007669"/>
    <property type="project" value="UniProtKB-KW"/>
</dbReference>
<dbReference type="Pfam" id="PF21054">
    <property type="entry name" value="RUBC_PIKBD"/>
    <property type="match status" value="1"/>
</dbReference>
<dbReference type="GeneTree" id="ENSGT00940000165727"/>
<feature type="compositionally biased region" description="Polar residues" evidence="5">
    <location>
        <begin position="341"/>
        <end position="350"/>
    </location>
</feature>
<organism evidence="7 8">
    <name type="scientific">Gadus morhua</name>
    <name type="common">Atlantic cod</name>
    <dbReference type="NCBI Taxonomy" id="8049"/>
    <lineage>
        <taxon>Eukaryota</taxon>
        <taxon>Metazoa</taxon>
        <taxon>Chordata</taxon>
        <taxon>Craniata</taxon>
        <taxon>Vertebrata</taxon>
        <taxon>Euteleostomi</taxon>
        <taxon>Actinopterygii</taxon>
        <taxon>Neopterygii</taxon>
        <taxon>Teleostei</taxon>
        <taxon>Neoteleostei</taxon>
        <taxon>Acanthomorphata</taxon>
        <taxon>Zeiogadaria</taxon>
        <taxon>Gadariae</taxon>
        <taxon>Gadiformes</taxon>
        <taxon>Gadoidei</taxon>
        <taxon>Gadidae</taxon>
        <taxon>Gadus</taxon>
    </lineage>
</organism>
<feature type="region of interest" description="Disordered" evidence="5">
    <location>
        <begin position="740"/>
        <end position="899"/>
    </location>
</feature>
<dbReference type="SMART" id="SM00593">
    <property type="entry name" value="RUN"/>
    <property type="match status" value="1"/>
</dbReference>
<evidence type="ECO:0000259" key="6">
    <source>
        <dbReference type="PROSITE" id="PS50826"/>
    </source>
</evidence>
<dbReference type="InterPro" id="IPR048569">
    <property type="entry name" value="RUBC_PIKBD"/>
</dbReference>
<dbReference type="InterPro" id="IPR004012">
    <property type="entry name" value="Run_dom"/>
</dbReference>
<evidence type="ECO:0000256" key="3">
    <source>
        <dbReference type="ARBA" id="ARBA00022753"/>
    </source>
</evidence>
<evidence type="ECO:0000256" key="4">
    <source>
        <dbReference type="ARBA" id="ARBA00023006"/>
    </source>
</evidence>
<dbReference type="SMART" id="SM01175">
    <property type="entry name" value="DUF4206"/>
    <property type="match status" value="1"/>
</dbReference>
<dbReference type="PROSITE" id="PS50826">
    <property type="entry name" value="RUN"/>
    <property type="match status" value="1"/>
</dbReference>
<dbReference type="GO" id="GO:0005770">
    <property type="term" value="C:late endosome"/>
    <property type="evidence" value="ECO:0007669"/>
    <property type="project" value="UniProtKB-SubCell"/>
</dbReference>
<dbReference type="GO" id="GO:1901097">
    <property type="term" value="P:negative regulation of autophagosome maturation"/>
    <property type="evidence" value="ECO:0007669"/>
    <property type="project" value="TreeGrafter"/>
</dbReference>
<keyword evidence="8" id="KW-1185">Reference proteome</keyword>
<evidence type="ECO:0000256" key="1">
    <source>
        <dbReference type="ARBA" id="ARBA00004603"/>
    </source>
</evidence>
<dbReference type="OMA" id="NRLHNVM"/>
<feature type="compositionally biased region" description="Acidic residues" evidence="5">
    <location>
        <begin position="29"/>
        <end position="38"/>
    </location>
</feature>
<evidence type="ECO:0000313" key="8">
    <source>
        <dbReference type="Proteomes" id="UP000694546"/>
    </source>
</evidence>
<feature type="compositionally biased region" description="Low complexity" evidence="5">
    <location>
        <begin position="1032"/>
        <end position="1053"/>
    </location>
</feature>
<feature type="compositionally biased region" description="Polar residues" evidence="5">
    <location>
        <begin position="219"/>
        <end position="242"/>
    </location>
</feature>
<dbReference type="PANTHER" id="PTHR45971">
    <property type="entry name" value="PHOX (PX) DOMAIN-CONTAINING PROTEIN"/>
    <property type="match status" value="1"/>
</dbReference>
<sequence length="1451" mass="156161">MSKMPAKKKSCFQITSVTQAQVAASSITDDTESLDDPDESRTEDLSSGIFDGSRADLGVCDRSSSEETLNSVEAHESQPALTGPVNGGFFIKSIVTGHVPSSAVGSGVPVAATSKPSVLSSSTQSATAVTTASPAAVPSVTHTAPVATSSISTVSCSSRFRVIKLDHGTGEPFRRGRWTCTEFYDRDSEGSSMSRTVDSIKQAVTLDHSKDRDSGFGATGSSVVGPNAVSTPETASDSSGHRQISPVYGRTPQIGSGTSAFQPTGHLNMTPQQQGQVTLQAVAAQNLLPGVPNGGPQDALLQKSPIMPPVTQNHQDAAYFNHPASLSNSQQEYCQQHFVPQGSSTQNAPTASHPVGPLVSQGPSPVITSAGPTAHGSLLQPGSGGPIGSTLPVGGLQEAQSLGGVGGAPAPSVPAAAASATHSGGLSNVPATVPNNTHTLSGLHSQPLFPEGLPQGYPPSFSSHGADGRRQSDALPQPAASAFPGMDGVRPFIPESLRLVTPTVNSLFGISIAMDEDEDRREHWKLLSSLKTTVEGLVSTTNPNVWSRYGGLQRLHKDMNNILSHGLTNEQVYYKQRDYWPYVWCVRYISPHLASHVEQFSSLEPVPCSGAQGGGESYKAERWLLHSLQVHMLSVQLRPLLRHQGHTRKYYNDTAFLLSEPHVTAMFQCLEALEQNNPKLLALVDTVALSPMRSQPCIGLLKTQSMCVLPGSWRATDGTPKGQALSHRLTTSISSLREVDEAAAQSTARRHTDSDPTSSAVSLGPDWVPGAGGGGVRGPTPSEAPLLVPPLISLTSSPRSSSPMPEAGEGDYDDGPEYLAIGNQGQRSRQDSRSSTPAESTAPPPPRRSSLAVAPPPPRRSSFSEGQRGPARVTRGHIRSISDTGVDQKRQESAGDDCSIKDYNPFATHSSDVSASGSLYMESNCSEHSGVPDGMFRKPSKGQSLISYLSEQDFGSCADLEKENAHFSISESLIAAIELMKCNVRRREEEGDEEEDSDCEIQQLKQKIRLRRQQIRRSHLPPCSSAQHALPSTDSGGSRRSSRDSSQGLSDSGSAEEVGECDLDDDCAGQSLLAVSQNGLTLSLASLFSEADIKRSVTSTKSFLSSDSICPSFLQSNSAESVAMGLLRQFEGMQLPAASELDWLVPEQDAPQKLLPIPDSLPISPDDGEHADIYKLRIRVRGNLEWAPPRPQIIFNIHPAPKRKIVVTKQNHRCAGCGIRVDPDYIKRLRYCEYLGRYFCQCCHDNAQAVVPGRVLRKWDFGKYYVSNFARDLLGKIAGDPLFNPNDINSGLYKKIKALEAVRVLRVQLFHMKNLFKTCRLARDVLDQFDSLPGHLTEDLHLFSLNDLAAVRSGDLVPRLKELLKHGSTHVAGCVLCQAKGFVCEFCGNGKDIIFPFDLNKCQRCEECHACYHRGCFRAGKECPRCQRLAARRERMARKNMEEQEDEGGGG</sequence>
<dbReference type="InterPro" id="IPR052428">
    <property type="entry name" value="Autophagy_HostDef_Reg"/>
</dbReference>
<feature type="compositionally biased region" description="Polar residues" evidence="5">
    <location>
        <begin position="421"/>
        <end position="444"/>
    </location>
</feature>
<dbReference type="GO" id="GO:1901981">
    <property type="term" value="F:phosphatidylinositol phosphate binding"/>
    <property type="evidence" value="ECO:0007669"/>
    <property type="project" value="TreeGrafter"/>
</dbReference>
<dbReference type="PANTHER" id="PTHR45971:SF3">
    <property type="entry name" value="RUN DOMAIN BECLIN-1-INTERACTING AND CYSTEINE-RICH DOMAIN-CONTAINING PROTEIN"/>
    <property type="match status" value="1"/>
</dbReference>
<dbReference type="Gene3D" id="1.20.58.900">
    <property type="match status" value="1"/>
</dbReference>
<dbReference type="AlphaFoldDB" id="A0A8C5CNU3"/>
<dbReference type="CTD" id="9711"/>
<dbReference type="Pfam" id="PF13901">
    <property type="entry name" value="RH_dom"/>
    <property type="match status" value="1"/>
</dbReference>
<dbReference type="Proteomes" id="UP000694546">
    <property type="component" value="Chromosome 12"/>
</dbReference>
<feature type="compositionally biased region" description="Low complexity" evidence="5">
    <location>
        <begin position="408"/>
        <end position="420"/>
    </location>
</feature>
<dbReference type="InterPro" id="IPR037213">
    <property type="entry name" value="Run_dom_sf"/>
</dbReference>
<evidence type="ECO:0000256" key="2">
    <source>
        <dbReference type="ARBA" id="ARBA00022553"/>
    </source>
</evidence>
<dbReference type="SUPFAM" id="SSF140741">
    <property type="entry name" value="RUN domain-like"/>
    <property type="match status" value="1"/>
</dbReference>
<keyword evidence="3" id="KW-0967">Endosome</keyword>
<keyword evidence="4" id="KW-0072">Autophagy</keyword>
<dbReference type="InterPro" id="IPR025258">
    <property type="entry name" value="RH_dom"/>
</dbReference>
<feature type="compositionally biased region" description="Low complexity" evidence="5">
    <location>
        <begin position="789"/>
        <end position="805"/>
    </location>
</feature>
<accession>A0A8C5CNU3</accession>
<gene>
    <name evidence="7" type="primary">rubcn</name>
</gene>
<comment type="subcellular location">
    <subcellularLocation>
        <location evidence="1">Late endosome</location>
    </subcellularLocation>
</comment>
<reference evidence="7" key="2">
    <citation type="submission" date="2025-09" db="UniProtKB">
        <authorList>
            <consortium name="Ensembl"/>
        </authorList>
    </citation>
    <scope>IDENTIFICATION</scope>
</reference>
<evidence type="ECO:0000256" key="5">
    <source>
        <dbReference type="SAM" id="MobiDB-lite"/>
    </source>
</evidence>
<feature type="region of interest" description="Disordered" evidence="5">
    <location>
        <begin position="340"/>
        <end position="485"/>
    </location>
</feature>
<feature type="region of interest" description="Disordered" evidence="5">
    <location>
        <begin position="21"/>
        <end position="50"/>
    </location>
</feature>
<dbReference type="Pfam" id="PF02759">
    <property type="entry name" value="RUN"/>
    <property type="match status" value="1"/>
</dbReference>
<name>A0A8C5CNU3_GADMO</name>
<proteinExistence type="predicted"/>
<dbReference type="CDD" id="cd15489">
    <property type="entry name" value="PHD_SF"/>
    <property type="match status" value="1"/>
</dbReference>
<reference evidence="7" key="1">
    <citation type="submission" date="2025-08" db="UniProtKB">
        <authorList>
            <consortium name="Ensembl"/>
        </authorList>
    </citation>
    <scope>IDENTIFICATION</scope>
</reference>
<dbReference type="GO" id="GO:0045806">
    <property type="term" value="P:negative regulation of endocytosis"/>
    <property type="evidence" value="ECO:0007669"/>
    <property type="project" value="TreeGrafter"/>
</dbReference>
<feature type="region of interest" description="Disordered" evidence="5">
    <location>
        <begin position="1018"/>
        <end position="1061"/>
    </location>
</feature>